<accession>A0A8B7ZR20</accession>
<reference evidence="4" key="1">
    <citation type="submission" date="2025-08" db="UniProtKB">
        <authorList>
            <consortium name="RefSeq"/>
        </authorList>
    </citation>
    <scope>IDENTIFICATION</scope>
</reference>
<dbReference type="GO" id="GO:0003712">
    <property type="term" value="F:transcription coregulator activity"/>
    <property type="evidence" value="ECO:0007669"/>
    <property type="project" value="InterPro"/>
</dbReference>
<evidence type="ECO:0000313" key="4">
    <source>
        <dbReference type="RefSeq" id="XP_022107325.1"/>
    </source>
</evidence>
<dbReference type="KEGG" id="aplc:110988277"/>
<evidence type="ECO:0000256" key="2">
    <source>
        <dbReference type="SAM" id="MobiDB-lite"/>
    </source>
</evidence>
<dbReference type="RefSeq" id="XP_022107325.1">
    <property type="nucleotide sequence ID" value="XM_022251633.1"/>
</dbReference>
<gene>
    <name evidence="4" type="primary">LOC110988277</name>
</gene>
<sequence length="93" mass="10616">MASSRHESIDEETRPDPWETIFWIVTHHQIFATANTTHLEEHYHLLVDKIYKIQKELQQKQQKRMQDSGGTDAAAGGILTMAAAQLSQPQPPH</sequence>
<organism evidence="3 4">
    <name type="scientific">Acanthaster planci</name>
    <name type="common">Crown-of-thorns starfish</name>
    <dbReference type="NCBI Taxonomy" id="133434"/>
    <lineage>
        <taxon>Eukaryota</taxon>
        <taxon>Metazoa</taxon>
        <taxon>Echinodermata</taxon>
        <taxon>Eleutherozoa</taxon>
        <taxon>Asterozoa</taxon>
        <taxon>Asteroidea</taxon>
        <taxon>Valvatacea</taxon>
        <taxon>Valvatida</taxon>
        <taxon>Acanthasteridae</taxon>
        <taxon>Acanthaster</taxon>
    </lineage>
</organism>
<dbReference type="Proteomes" id="UP000694845">
    <property type="component" value="Unplaced"/>
</dbReference>
<evidence type="ECO:0000313" key="3">
    <source>
        <dbReference type="Proteomes" id="UP000694845"/>
    </source>
</evidence>
<dbReference type="InterPro" id="IPR036529">
    <property type="entry name" value="KIX_dom_sf"/>
</dbReference>
<feature type="region of interest" description="Disordered" evidence="2">
    <location>
        <begin position="61"/>
        <end position="93"/>
    </location>
</feature>
<proteinExistence type="predicted"/>
<name>A0A8B7ZR20_ACAPL</name>
<keyword evidence="3" id="KW-1185">Reference proteome</keyword>
<dbReference type="SUPFAM" id="SSF47040">
    <property type="entry name" value="Kix domain of CBP (creb binding protein)"/>
    <property type="match status" value="1"/>
</dbReference>
<keyword evidence="1" id="KW-0539">Nucleus</keyword>
<protein>
    <submittedName>
        <fullName evidence="4">Histone acetyltransferase p300-like isoform X1</fullName>
    </submittedName>
</protein>
<dbReference type="AlphaFoldDB" id="A0A8B7ZR20"/>
<evidence type="ECO:0000256" key="1">
    <source>
        <dbReference type="ARBA" id="ARBA00023242"/>
    </source>
</evidence>
<dbReference type="Gene3D" id="1.10.246.20">
    <property type="entry name" value="Coactivator CBP, KIX domain"/>
    <property type="match status" value="1"/>
</dbReference>
<dbReference type="GO" id="GO:0006355">
    <property type="term" value="P:regulation of DNA-templated transcription"/>
    <property type="evidence" value="ECO:0007669"/>
    <property type="project" value="InterPro"/>
</dbReference>
<dbReference type="GeneID" id="110988277"/>
<feature type="compositionally biased region" description="Low complexity" evidence="2">
    <location>
        <begin position="73"/>
        <end position="84"/>
    </location>
</feature>